<evidence type="ECO:0000313" key="3">
    <source>
        <dbReference type="Proteomes" id="UP000001072"/>
    </source>
</evidence>
<dbReference type="InParanoid" id="F4RND6"/>
<reference evidence="3" key="1">
    <citation type="journal article" date="2011" name="Proc. Natl. Acad. Sci. U.S.A.">
        <title>Obligate biotrophy features unraveled by the genomic analysis of rust fungi.</title>
        <authorList>
            <person name="Duplessis S."/>
            <person name="Cuomo C.A."/>
            <person name="Lin Y.-C."/>
            <person name="Aerts A."/>
            <person name="Tisserant E."/>
            <person name="Veneault-Fourrey C."/>
            <person name="Joly D.L."/>
            <person name="Hacquard S."/>
            <person name="Amselem J."/>
            <person name="Cantarel B.L."/>
            <person name="Chiu R."/>
            <person name="Coutinho P.M."/>
            <person name="Feau N."/>
            <person name="Field M."/>
            <person name="Frey P."/>
            <person name="Gelhaye E."/>
            <person name="Goldberg J."/>
            <person name="Grabherr M.G."/>
            <person name="Kodira C.D."/>
            <person name="Kohler A."/>
            <person name="Kuees U."/>
            <person name="Lindquist E.A."/>
            <person name="Lucas S.M."/>
            <person name="Mago R."/>
            <person name="Mauceli E."/>
            <person name="Morin E."/>
            <person name="Murat C."/>
            <person name="Pangilinan J.L."/>
            <person name="Park R."/>
            <person name="Pearson M."/>
            <person name="Quesneville H."/>
            <person name="Rouhier N."/>
            <person name="Sakthikumar S."/>
            <person name="Salamov A.A."/>
            <person name="Schmutz J."/>
            <person name="Selles B."/>
            <person name="Shapiro H."/>
            <person name="Tanguay P."/>
            <person name="Tuskan G.A."/>
            <person name="Henrissat B."/>
            <person name="Van de Peer Y."/>
            <person name="Rouze P."/>
            <person name="Ellis J.G."/>
            <person name="Dodds P.N."/>
            <person name="Schein J.E."/>
            <person name="Zhong S."/>
            <person name="Hamelin R.C."/>
            <person name="Grigoriev I.V."/>
            <person name="Szabo L.J."/>
            <person name="Martin F."/>
        </authorList>
    </citation>
    <scope>NUCLEOTIDE SEQUENCE [LARGE SCALE GENOMIC DNA]</scope>
    <source>
        <strain evidence="3">98AG31 / pathotype 3-4-7</strain>
    </source>
</reference>
<keyword evidence="1" id="KW-0812">Transmembrane</keyword>
<gene>
    <name evidence="2" type="ORF">MELLADRAFT_124160</name>
</gene>
<dbReference type="OrthoDB" id="10362912at2759"/>
<feature type="transmembrane region" description="Helical" evidence="1">
    <location>
        <begin position="6"/>
        <end position="26"/>
    </location>
</feature>
<dbReference type="VEuPathDB" id="FungiDB:MELLADRAFT_124160"/>
<dbReference type="HOGENOM" id="CLU_150810_0_0_1"/>
<protein>
    <submittedName>
        <fullName evidence="2">Secreted protein</fullName>
    </submittedName>
</protein>
<sequence length="136" mass="15095">MLNQYFLNISVLVFTFHLSALFVTSWHCRGSYTPHIGNQALCQPDLVNRTLKICTGTSCSNKATNTGFVLMKNCIWNDRPNVRGTSQQQCVSYDWDTDEGADGQGAYACTNNGKHNYLCDVDPKTTGVITCDDCQP</sequence>
<keyword evidence="1" id="KW-0472">Membrane</keyword>
<dbReference type="GeneID" id="18926653"/>
<organism evidence="3">
    <name type="scientific">Melampsora larici-populina (strain 98AG31 / pathotype 3-4-7)</name>
    <name type="common">Poplar leaf rust fungus</name>
    <dbReference type="NCBI Taxonomy" id="747676"/>
    <lineage>
        <taxon>Eukaryota</taxon>
        <taxon>Fungi</taxon>
        <taxon>Dikarya</taxon>
        <taxon>Basidiomycota</taxon>
        <taxon>Pucciniomycotina</taxon>
        <taxon>Pucciniomycetes</taxon>
        <taxon>Pucciniales</taxon>
        <taxon>Melampsoraceae</taxon>
        <taxon>Melampsora</taxon>
    </lineage>
</organism>
<keyword evidence="3" id="KW-1185">Reference proteome</keyword>
<dbReference type="AlphaFoldDB" id="F4RND6"/>
<evidence type="ECO:0000256" key="1">
    <source>
        <dbReference type="SAM" id="Phobius"/>
    </source>
</evidence>
<dbReference type="KEGG" id="mlr:MELLADRAFT_124160"/>
<dbReference type="EMBL" id="GL883110">
    <property type="protein sequence ID" value="EGG06115.1"/>
    <property type="molecule type" value="Genomic_DNA"/>
</dbReference>
<dbReference type="Proteomes" id="UP000001072">
    <property type="component" value="Unassembled WGS sequence"/>
</dbReference>
<keyword evidence="1" id="KW-1133">Transmembrane helix</keyword>
<dbReference type="RefSeq" id="XP_007410766.1">
    <property type="nucleotide sequence ID" value="XM_007410704.1"/>
</dbReference>
<proteinExistence type="predicted"/>
<accession>F4RND6</accession>
<evidence type="ECO:0000313" key="2">
    <source>
        <dbReference type="EMBL" id="EGG06115.1"/>
    </source>
</evidence>
<name>F4RND6_MELLP</name>